<dbReference type="EMBL" id="JAHYIQ010000023">
    <property type="protein sequence ID" value="KAK1122484.1"/>
    <property type="molecule type" value="Genomic_DNA"/>
</dbReference>
<name>A0AA40FPF1_9HYME</name>
<evidence type="ECO:0000313" key="2">
    <source>
        <dbReference type="Proteomes" id="UP001177670"/>
    </source>
</evidence>
<sequence>MLLKPNSGLISVVETLHQGNQLLLTGMLNLNAVVQTPMMPNALVAQNRQLFRKT</sequence>
<dbReference type="Proteomes" id="UP001177670">
    <property type="component" value="Unassembled WGS sequence"/>
</dbReference>
<accession>A0AA40FPF1</accession>
<protein>
    <submittedName>
        <fullName evidence="1">Uncharacterized protein</fullName>
    </submittedName>
</protein>
<proteinExistence type="predicted"/>
<evidence type="ECO:0000313" key="1">
    <source>
        <dbReference type="EMBL" id="KAK1122484.1"/>
    </source>
</evidence>
<organism evidence="1 2">
    <name type="scientific">Melipona bicolor</name>
    <dbReference type="NCBI Taxonomy" id="60889"/>
    <lineage>
        <taxon>Eukaryota</taxon>
        <taxon>Metazoa</taxon>
        <taxon>Ecdysozoa</taxon>
        <taxon>Arthropoda</taxon>
        <taxon>Hexapoda</taxon>
        <taxon>Insecta</taxon>
        <taxon>Pterygota</taxon>
        <taxon>Neoptera</taxon>
        <taxon>Endopterygota</taxon>
        <taxon>Hymenoptera</taxon>
        <taxon>Apocrita</taxon>
        <taxon>Aculeata</taxon>
        <taxon>Apoidea</taxon>
        <taxon>Anthophila</taxon>
        <taxon>Apidae</taxon>
        <taxon>Melipona</taxon>
    </lineage>
</organism>
<gene>
    <name evidence="1" type="ORF">K0M31_009703</name>
</gene>
<comment type="caution">
    <text evidence="1">The sequence shown here is derived from an EMBL/GenBank/DDBJ whole genome shotgun (WGS) entry which is preliminary data.</text>
</comment>
<keyword evidence="2" id="KW-1185">Reference proteome</keyword>
<dbReference type="AlphaFoldDB" id="A0AA40FPF1"/>
<reference evidence="1" key="1">
    <citation type="submission" date="2021-10" db="EMBL/GenBank/DDBJ databases">
        <title>Melipona bicolor Genome sequencing and assembly.</title>
        <authorList>
            <person name="Araujo N.S."/>
            <person name="Arias M.C."/>
        </authorList>
    </citation>
    <scope>NUCLEOTIDE SEQUENCE</scope>
    <source>
        <strain evidence="1">USP_2M_L1-L4_2017</strain>
        <tissue evidence="1">Whole body</tissue>
    </source>
</reference>